<evidence type="ECO:0000313" key="5">
    <source>
        <dbReference type="Proteomes" id="UP000033540"/>
    </source>
</evidence>
<dbReference type="InterPro" id="IPR034737">
    <property type="entry name" value="TCTP"/>
</dbReference>
<dbReference type="STRING" id="1403190.A0A0F0I8L2"/>
<comment type="caution">
    <text evidence="4">The sequence shown here is derived from an EMBL/GenBank/DDBJ whole genome shotgun (WGS) entry which is preliminary data.</text>
</comment>
<dbReference type="InterPro" id="IPR011323">
    <property type="entry name" value="Mss4/transl-control_tumour"/>
</dbReference>
<dbReference type="PROSITE" id="PS51797">
    <property type="entry name" value="TCTP_3"/>
    <property type="match status" value="1"/>
</dbReference>
<dbReference type="GO" id="GO:0005509">
    <property type="term" value="F:calcium ion binding"/>
    <property type="evidence" value="ECO:0007669"/>
    <property type="project" value="TreeGrafter"/>
</dbReference>
<gene>
    <name evidence="4" type="ORF">P875_00034143</name>
</gene>
<comment type="similarity">
    <text evidence="2">Belongs to the TCTP family.</text>
</comment>
<sequence length="173" mass="19694">MIIYKDILTGDEIISDAFNLKEVDKILWEVDCRNITIGDDNIQLEGANPSAEAEDEDAGGAGNAEQVLDIKHNFRLNDYPKLEKDEYKKAIKGYMKKVLAKLEEKKAPAETIKEFKDNAQTALKRILANYKDYDVLVGESFGSDAMHILINYREDGITPYATFWKHGLEEYKV</sequence>
<evidence type="ECO:0000313" key="4">
    <source>
        <dbReference type="EMBL" id="KJK63012.1"/>
    </source>
</evidence>
<dbReference type="Pfam" id="PF00838">
    <property type="entry name" value="TCTP"/>
    <property type="match status" value="1"/>
</dbReference>
<dbReference type="PANTHER" id="PTHR11991">
    <property type="entry name" value="TRANSLATIONALLY CONTROLLED TUMOR PROTEIN-RELATED"/>
    <property type="match status" value="1"/>
</dbReference>
<dbReference type="SUPFAM" id="SSF51316">
    <property type="entry name" value="Mss4-like"/>
    <property type="match status" value="1"/>
</dbReference>
<dbReference type="PRINTS" id="PR01653">
    <property type="entry name" value="TCTPROTEIN"/>
</dbReference>
<dbReference type="Gene3D" id="2.170.150.10">
    <property type="entry name" value="Metal Binding Protein, Guanine Nucleotide Exchange Factor, Chain A"/>
    <property type="match status" value="1"/>
</dbReference>
<evidence type="ECO:0000256" key="1">
    <source>
        <dbReference type="ARBA" id="ARBA00014759"/>
    </source>
</evidence>
<dbReference type="PANTHER" id="PTHR11991:SF0">
    <property type="entry name" value="TRANSLATIONALLY-CONTROLLED TUMOR PROTEIN"/>
    <property type="match status" value="1"/>
</dbReference>
<feature type="domain" description="TCTP" evidence="3">
    <location>
        <begin position="1"/>
        <end position="173"/>
    </location>
</feature>
<evidence type="ECO:0000256" key="2">
    <source>
        <dbReference type="PROSITE-ProRule" id="PRU01133"/>
    </source>
</evidence>
<organism evidence="4 5">
    <name type="scientific">Aspergillus parasiticus (strain ATCC 56775 / NRRL 5862 / SRRC 143 / SU-1)</name>
    <dbReference type="NCBI Taxonomy" id="1403190"/>
    <lineage>
        <taxon>Eukaryota</taxon>
        <taxon>Fungi</taxon>
        <taxon>Dikarya</taxon>
        <taxon>Ascomycota</taxon>
        <taxon>Pezizomycotina</taxon>
        <taxon>Eurotiomycetes</taxon>
        <taxon>Eurotiomycetidae</taxon>
        <taxon>Eurotiales</taxon>
        <taxon>Aspergillaceae</taxon>
        <taxon>Aspergillus</taxon>
        <taxon>Aspergillus subgen. Circumdati</taxon>
    </lineage>
</organism>
<dbReference type="InterPro" id="IPR011057">
    <property type="entry name" value="Mss4-like_sf"/>
</dbReference>
<dbReference type="GO" id="GO:0005737">
    <property type="term" value="C:cytoplasm"/>
    <property type="evidence" value="ECO:0007669"/>
    <property type="project" value="TreeGrafter"/>
</dbReference>
<name>A0A0F0I8L2_ASPPU</name>
<dbReference type="Proteomes" id="UP000033540">
    <property type="component" value="Unassembled WGS sequence"/>
</dbReference>
<dbReference type="InterPro" id="IPR018105">
    <property type="entry name" value="Translational_control_tumour_p"/>
</dbReference>
<dbReference type="EMBL" id="JZEE01000586">
    <property type="protein sequence ID" value="KJK63012.1"/>
    <property type="molecule type" value="Genomic_DNA"/>
</dbReference>
<accession>A0A0F0I8L2</accession>
<evidence type="ECO:0000259" key="3">
    <source>
        <dbReference type="PROSITE" id="PS51797"/>
    </source>
</evidence>
<proteinExistence type="inferred from homology"/>
<dbReference type="AlphaFoldDB" id="A0A0F0I8L2"/>
<reference evidence="4 5" key="1">
    <citation type="submission" date="2015-02" db="EMBL/GenBank/DDBJ databases">
        <title>Draft genome sequence of Aspergillus parasiticus SU-1.</title>
        <authorList>
            <person name="Yu J."/>
            <person name="Fedorova N."/>
            <person name="Yin Y."/>
            <person name="Losada L."/>
            <person name="Zafar N."/>
            <person name="Taujale R."/>
            <person name="Ehrlich K.C."/>
            <person name="Bhatnagar D."/>
            <person name="Cleveland T.E."/>
            <person name="Bennett J.W."/>
            <person name="Nierman W.C."/>
        </authorList>
    </citation>
    <scope>NUCLEOTIDE SEQUENCE [LARGE SCALE GENOMIC DNA]</scope>
    <source>
        <strain evidence="5">ATCC 56775 / NRRL 5862 / SRRC 143 / SU-1</strain>
    </source>
</reference>
<dbReference type="OrthoDB" id="10248936at2759"/>
<protein>
    <recommendedName>
        <fullName evidence="1">Translationally-controlled tumor protein homolog</fullName>
    </recommendedName>
</protein>